<feature type="signal peptide" evidence="1">
    <location>
        <begin position="1"/>
        <end position="21"/>
    </location>
</feature>
<protein>
    <recommendedName>
        <fullName evidence="4">Lipocalin-like domain-containing protein</fullName>
    </recommendedName>
</protein>
<reference evidence="2" key="2">
    <citation type="journal article" date="2022" name="Sci. Total Environ.">
        <title>Prevalence, transmission, and molecular epidemiology of tet(X)-positive bacteria among humans, animals, and environmental niches in China: An epidemiological, and genomic-based study.</title>
        <authorList>
            <person name="Dong N."/>
            <person name="Zeng Y."/>
            <person name="Cai C."/>
            <person name="Sun C."/>
            <person name="Lu J."/>
            <person name="Liu C."/>
            <person name="Zhou H."/>
            <person name="Sun Q."/>
            <person name="Shu L."/>
            <person name="Wang H."/>
            <person name="Wang Y."/>
            <person name="Wang S."/>
            <person name="Wu C."/>
            <person name="Chan E.W."/>
            <person name="Chen G."/>
            <person name="Shen Z."/>
            <person name="Chen S."/>
            <person name="Zhang R."/>
        </authorList>
    </citation>
    <scope>NUCLEOTIDE SEQUENCE</scope>
    <source>
        <strain evidence="2">210</strain>
    </source>
</reference>
<dbReference type="RefSeq" id="WP_286485549.1">
    <property type="nucleotide sequence ID" value="NZ_JACALR010000002.1"/>
</dbReference>
<proteinExistence type="predicted"/>
<dbReference type="PROSITE" id="PS51257">
    <property type="entry name" value="PROKAR_LIPOPROTEIN"/>
    <property type="match status" value="1"/>
</dbReference>
<dbReference type="Proteomes" id="UP001173578">
    <property type="component" value="Unassembled WGS sequence"/>
</dbReference>
<dbReference type="AlphaFoldDB" id="A0AAW7DK00"/>
<evidence type="ECO:0000313" key="3">
    <source>
        <dbReference type="Proteomes" id="UP001173578"/>
    </source>
</evidence>
<evidence type="ECO:0000256" key="1">
    <source>
        <dbReference type="SAM" id="SignalP"/>
    </source>
</evidence>
<dbReference type="EMBL" id="JACALR010000002">
    <property type="protein sequence ID" value="MDM1550917.1"/>
    <property type="molecule type" value="Genomic_DNA"/>
</dbReference>
<gene>
    <name evidence="2" type="ORF">HX095_06790</name>
</gene>
<sequence length="137" mass="15685">MKNIISILLFACVLISFTACNEDETIHQIEESNKTHFNPPSWIQGKWGYEKNGDSYEFRFSKNNFYVKNGAEMDYNNLINMTNVGGNSITVTETTTDNVYKFSLKGGAITADFEFKKLDNQTIVHISNDTDLEMFKK</sequence>
<accession>A0AAW7DK00</accession>
<name>A0AAW7DK00_9FLAO</name>
<organism evidence="2 3">
    <name type="scientific">Empedobacter falsenii</name>
    <dbReference type="NCBI Taxonomy" id="343874"/>
    <lineage>
        <taxon>Bacteria</taxon>
        <taxon>Pseudomonadati</taxon>
        <taxon>Bacteroidota</taxon>
        <taxon>Flavobacteriia</taxon>
        <taxon>Flavobacteriales</taxon>
        <taxon>Weeksellaceae</taxon>
        <taxon>Empedobacter</taxon>
    </lineage>
</organism>
<reference evidence="2" key="1">
    <citation type="submission" date="2020-06" db="EMBL/GenBank/DDBJ databases">
        <authorList>
            <person name="Dong N."/>
        </authorList>
    </citation>
    <scope>NUCLEOTIDE SEQUENCE</scope>
    <source>
        <strain evidence="2">210</strain>
    </source>
</reference>
<evidence type="ECO:0008006" key="4">
    <source>
        <dbReference type="Google" id="ProtNLM"/>
    </source>
</evidence>
<keyword evidence="1" id="KW-0732">Signal</keyword>
<feature type="chain" id="PRO_5044015112" description="Lipocalin-like domain-containing protein" evidence="1">
    <location>
        <begin position="22"/>
        <end position="137"/>
    </location>
</feature>
<evidence type="ECO:0000313" key="2">
    <source>
        <dbReference type="EMBL" id="MDM1550917.1"/>
    </source>
</evidence>
<comment type="caution">
    <text evidence="2">The sequence shown here is derived from an EMBL/GenBank/DDBJ whole genome shotgun (WGS) entry which is preliminary data.</text>
</comment>